<organism evidence="3 4">
    <name type="scientific">Fonticella tunisiensis</name>
    <dbReference type="NCBI Taxonomy" id="1096341"/>
    <lineage>
        <taxon>Bacteria</taxon>
        <taxon>Bacillati</taxon>
        <taxon>Bacillota</taxon>
        <taxon>Clostridia</taxon>
        <taxon>Eubacteriales</taxon>
        <taxon>Clostridiaceae</taxon>
        <taxon>Fonticella</taxon>
    </lineage>
</organism>
<dbReference type="CDD" id="cd05256">
    <property type="entry name" value="UDP_AE_SDR_e"/>
    <property type="match status" value="1"/>
</dbReference>
<dbReference type="RefSeq" id="WP_133628535.1">
    <property type="nucleotide sequence ID" value="NZ_SOAZ01000015.1"/>
</dbReference>
<accession>A0A4V3ES30</accession>
<feature type="domain" description="NAD-dependent epimerase/dehydratase" evidence="2">
    <location>
        <begin position="3"/>
        <end position="234"/>
    </location>
</feature>
<name>A0A4V3ES30_9CLOT</name>
<dbReference type="AlphaFoldDB" id="A0A4V3ES30"/>
<dbReference type="Gene3D" id="3.40.50.720">
    <property type="entry name" value="NAD(P)-binding Rossmann-like Domain"/>
    <property type="match status" value="1"/>
</dbReference>
<dbReference type="PANTHER" id="PTHR43000">
    <property type="entry name" value="DTDP-D-GLUCOSE 4,6-DEHYDRATASE-RELATED"/>
    <property type="match status" value="1"/>
</dbReference>
<keyword evidence="4" id="KW-1185">Reference proteome</keyword>
<evidence type="ECO:0000259" key="2">
    <source>
        <dbReference type="Pfam" id="PF01370"/>
    </source>
</evidence>
<protein>
    <submittedName>
        <fullName evidence="3">UDP-glucose 4-epimerase</fullName>
    </submittedName>
</protein>
<reference evidence="3 4" key="1">
    <citation type="submission" date="2019-03" db="EMBL/GenBank/DDBJ databases">
        <title>Genomic Encyclopedia of Type Strains, Phase IV (KMG-IV): sequencing the most valuable type-strain genomes for metagenomic binning, comparative biology and taxonomic classification.</title>
        <authorList>
            <person name="Goeker M."/>
        </authorList>
    </citation>
    <scope>NUCLEOTIDE SEQUENCE [LARGE SCALE GENOMIC DNA]</scope>
    <source>
        <strain evidence="3 4">DSM 24455</strain>
    </source>
</reference>
<sequence>MKVLVTGGAGFIGSNIVDRLIELNHDVAVVDNLSTGRRENLNPGAEFYNVDIVNKEDLTRVFEAFKPEICIHHAAQIDVQRSIKEPDYDADVNIVGTINVLNACRLSGARKIIYASSAAVYGEPEYLPLDENHKVEPISYYGVSKHTPEHYIKIFSQLYGLRYTILRYSNVYGIRQDPMGEGGVIAIFLNKLVKGEVPTIFGDGEQTRDFIYVKDVVEANIAALTRGDGYILNISTNTCISINDLVKKMIEASGRELKPNYGPARKGDIIHSYMDNRRAAEVLGWEPRYGLVEGLRETYEYYSGR</sequence>
<dbReference type="InterPro" id="IPR001509">
    <property type="entry name" value="Epimerase_deHydtase"/>
</dbReference>
<dbReference type="SUPFAM" id="SSF51735">
    <property type="entry name" value="NAD(P)-binding Rossmann-fold domains"/>
    <property type="match status" value="1"/>
</dbReference>
<dbReference type="InterPro" id="IPR036291">
    <property type="entry name" value="NAD(P)-bd_dom_sf"/>
</dbReference>
<proteinExistence type="inferred from homology"/>
<dbReference type="Proteomes" id="UP000295325">
    <property type="component" value="Unassembled WGS sequence"/>
</dbReference>
<dbReference type="OrthoDB" id="142826at2"/>
<gene>
    <name evidence="3" type="ORF">EDD71_11541</name>
</gene>
<dbReference type="Pfam" id="PF01370">
    <property type="entry name" value="Epimerase"/>
    <property type="match status" value="1"/>
</dbReference>
<evidence type="ECO:0000313" key="4">
    <source>
        <dbReference type="Proteomes" id="UP000295325"/>
    </source>
</evidence>
<comment type="caution">
    <text evidence="3">The sequence shown here is derived from an EMBL/GenBank/DDBJ whole genome shotgun (WGS) entry which is preliminary data.</text>
</comment>
<comment type="similarity">
    <text evidence="1">Belongs to the NAD(P)-dependent epimerase/dehydratase family.</text>
</comment>
<evidence type="ECO:0000313" key="3">
    <source>
        <dbReference type="EMBL" id="TDT52010.1"/>
    </source>
</evidence>
<evidence type="ECO:0000256" key="1">
    <source>
        <dbReference type="ARBA" id="ARBA00007637"/>
    </source>
</evidence>
<dbReference type="EMBL" id="SOAZ01000015">
    <property type="protein sequence ID" value="TDT52010.1"/>
    <property type="molecule type" value="Genomic_DNA"/>
</dbReference>